<keyword evidence="3 5" id="KW-0067">ATP-binding</keyword>
<gene>
    <name evidence="5" type="ORF">ABOD76_16535</name>
</gene>
<evidence type="ECO:0000256" key="2">
    <source>
        <dbReference type="ARBA" id="ARBA00022741"/>
    </source>
</evidence>
<dbReference type="Gene3D" id="3.40.50.300">
    <property type="entry name" value="P-loop containing nucleotide triphosphate hydrolases"/>
    <property type="match status" value="1"/>
</dbReference>
<evidence type="ECO:0000256" key="1">
    <source>
        <dbReference type="ARBA" id="ARBA00022448"/>
    </source>
</evidence>
<dbReference type="GO" id="GO:0016887">
    <property type="term" value="F:ATP hydrolysis activity"/>
    <property type="evidence" value="ECO:0007669"/>
    <property type="project" value="InterPro"/>
</dbReference>
<name>A0AAU7UA03_9DEIO</name>
<dbReference type="InterPro" id="IPR003593">
    <property type="entry name" value="AAA+_ATPase"/>
</dbReference>
<dbReference type="RefSeq" id="WP_350243071.1">
    <property type="nucleotide sequence ID" value="NZ_CP158299.1"/>
</dbReference>
<dbReference type="PROSITE" id="PS50893">
    <property type="entry name" value="ABC_TRANSPORTER_2"/>
    <property type="match status" value="1"/>
</dbReference>
<dbReference type="InterPro" id="IPR003439">
    <property type="entry name" value="ABC_transporter-like_ATP-bd"/>
</dbReference>
<evidence type="ECO:0000313" key="5">
    <source>
        <dbReference type="EMBL" id="XBV85034.1"/>
    </source>
</evidence>
<sequence>MTDDLAVRVSGLTKTYRIHEKEPGLLGSLRSFTHRKFRDVNAVQDISFSLRPGEMVGFLGPNGAGKTTTLKMLSGLLHPSGGQVLVDGFEPRRRQTAFLKGITLVMGQKQQLVWDLPAYDSFLVNQAIYEIPEAQFQATMREYAEVLDLEPILRKQVRKLSLGERMKCELAAALLHRPRVLFLDEPTIGLDVNMQVAVRDFVRLYNERYQATVMLTSHYMADVTALASRILVIDAGRLVFDGDLNALIERGSPDKTVRLQLSRPATEAQLARYGRVLRLDGLDADLQIPRAHVSARAAALLRELEVADLTVEDPPIEQVIGQLFGHGRTEVVHGP</sequence>
<dbReference type="GO" id="GO:0005524">
    <property type="term" value="F:ATP binding"/>
    <property type="evidence" value="ECO:0007669"/>
    <property type="project" value="UniProtKB-KW"/>
</dbReference>
<reference evidence="5" key="1">
    <citation type="submission" date="2024-06" db="EMBL/GenBank/DDBJ databases">
        <title>Draft Genome Sequence of Deinococcus sonorensis Type Strain KR-87, a Biofilm Producing Representative of the Genus Deinococcus.</title>
        <authorList>
            <person name="Boren L.S."/>
            <person name="Grosso R.A."/>
            <person name="Hugenberg-Cox A.N."/>
            <person name="Hill J.T.E."/>
            <person name="Albert C.M."/>
            <person name="Tuohy J.M."/>
        </authorList>
    </citation>
    <scope>NUCLEOTIDE SEQUENCE</scope>
    <source>
        <strain evidence="5">KR-87</strain>
    </source>
</reference>
<dbReference type="SUPFAM" id="SSF52540">
    <property type="entry name" value="P-loop containing nucleoside triphosphate hydrolases"/>
    <property type="match status" value="1"/>
</dbReference>
<organism evidence="5">
    <name type="scientific">Deinococcus sonorensis KR-87</name>
    <dbReference type="NCBI Taxonomy" id="694439"/>
    <lineage>
        <taxon>Bacteria</taxon>
        <taxon>Thermotogati</taxon>
        <taxon>Deinococcota</taxon>
        <taxon>Deinococci</taxon>
        <taxon>Deinococcales</taxon>
        <taxon>Deinococcaceae</taxon>
        <taxon>Deinococcus</taxon>
    </lineage>
</organism>
<dbReference type="KEGG" id="dsc:ABOD76_16535"/>
<dbReference type="EMBL" id="CP158299">
    <property type="protein sequence ID" value="XBV85034.1"/>
    <property type="molecule type" value="Genomic_DNA"/>
</dbReference>
<accession>A0AAU7UA03</accession>
<evidence type="ECO:0000256" key="3">
    <source>
        <dbReference type="ARBA" id="ARBA00022840"/>
    </source>
</evidence>
<keyword evidence="2" id="KW-0547">Nucleotide-binding</keyword>
<keyword evidence="1" id="KW-0813">Transport</keyword>
<feature type="domain" description="ABC transporter" evidence="4">
    <location>
        <begin position="7"/>
        <end position="260"/>
    </location>
</feature>
<dbReference type="PANTHER" id="PTHR42711:SF4">
    <property type="entry name" value="ABC TRANSPORTER RELATED"/>
    <property type="match status" value="1"/>
</dbReference>
<dbReference type="PANTHER" id="PTHR42711">
    <property type="entry name" value="ABC TRANSPORTER ATP-BINDING PROTEIN"/>
    <property type="match status" value="1"/>
</dbReference>
<proteinExistence type="predicted"/>
<dbReference type="InterPro" id="IPR027417">
    <property type="entry name" value="P-loop_NTPase"/>
</dbReference>
<dbReference type="AlphaFoldDB" id="A0AAU7UA03"/>
<dbReference type="SMART" id="SM00382">
    <property type="entry name" value="AAA"/>
    <property type="match status" value="1"/>
</dbReference>
<dbReference type="InterPro" id="IPR050763">
    <property type="entry name" value="ABC_transporter_ATP-binding"/>
</dbReference>
<evidence type="ECO:0000259" key="4">
    <source>
        <dbReference type="PROSITE" id="PS50893"/>
    </source>
</evidence>
<dbReference type="Pfam" id="PF00005">
    <property type="entry name" value="ABC_tran"/>
    <property type="match status" value="1"/>
</dbReference>
<protein>
    <submittedName>
        <fullName evidence="5">ATP-binding cassette domain-containing protein</fullName>
    </submittedName>
</protein>